<proteinExistence type="predicted"/>
<protein>
    <submittedName>
        <fullName evidence="1">Uncharacterized protein</fullName>
    </submittedName>
</protein>
<name>A0AAD3P3P2_NEPGR</name>
<gene>
    <name evidence="1" type="ORF">Nepgr_000336</name>
</gene>
<dbReference type="AlphaFoldDB" id="A0AAD3P3P2"/>
<comment type="caution">
    <text evidence="1">The sequence shown here is derived from an EMBL/GenBank/DDBJ whole genome shotgun (WGS) entry which is preliminary data.</text>
</comment>
<reference evidence="1" key="1">
    <citation type="submission" date="2023-05" db="EMBL/GenBank/DDBJ databases">
        <title>Nepenthes gracilis genome sequencing.</title>
        <authorList>
            <person name="Fukushima K."/>
        </authorList>
    </citation>
    <scope>NUCLEOTIDE SEQUENCE</scope>
    <source>
        <strain evidence="1">SING2019-196</strain>
    </source>
</reference>
<dbReference type="EMBL" id="BSYO01000001">
    <property type="protein sequence ID" value="GMG98496.1"/>
    <property type="molecule type" value="Genomic_DNA"/>
</dbReference>
<organism evidence="1 2">
    <name type="scientific">Nepenthes gracilis</name>
    <name type="common">Slender pitcher plant</name>
    <dbReference type="NCBI Taxonomy" id="150966"/>
    <lineage>
        <taxon>Eukaryota</taxon>
        <taxon>Viridiplantae</taxon>
        <taxon>Streptophyta</taxon>
        <taxon>Embryophyta</taxon>
        <taxon>Tracheophyta</taxon>
        <taxon>Spermatophyta</taxon>
        <taxon>Magnoliopsida</taxon>
        <taxon>eudicotyledons</taxon>
        <taxon>Gunneridae</taxon>
        <taxon>Pentapetalae</taxon>
        <taxon>Caryophyllales</taxon>
        <taxon>Nepenthaceae</taxon>
        <taxon>Nepenthes</taxon>
    </lineage>
</organism>
<dbReference type="Proteomes" id="UP001279734">
    <property type="component" value="Unassembled WGS sequence"/>
</dbReference>
<evidence type="ECO:0000313" key="2">
    <source>
        <dbReference type="Proteomes" id="UP001279734"/>
    </source>
</evidence>
<keyword evidence="2" id="KW-1185">Reference proteome</keyword>
<evidence type="ECO:0000313" key="1">
    <source>
        <dbReference type="EMBL" id="GMG98496.1"/>
    </source>
</evidence>
<sequence>MLETITRQPLFLGGGGGDGCAWDAFDPRGMPVHDDTWHLRVHSSQSISLQFSGHLYLSSSIGFTRGAFLSPRSGAVVDFKQDLQVLWPGVVRSTS</sequence>
<accession>A0AAD3P3P2</accession>